<sequence length="344" mass="38496">MRRAEYAENLRRIADLQRSAADGSLVTSRMYSADRETEPEVPAKIGYSARDRRRLAERVRRGDLERIRPGVLMVPIDDGLRPHEVSELVTLRTVRAVVERSRSSLWVSHQTALLLHGCWTFRSGTAVHVTHLSNPNIDHEHETDVVRHWTKLPDRDRSTVSGIPVTTLERSLVDSIRSLKPDSALVAADSAFRRGASTVLVQRIVAESVGKRGVVQARETLRRADPRSGSPGESIVRAAMHRARDVNPSLQIPVKTRIGTFWVDVGWPDLKVGFEFDGAVKYSGGAFGDPELAQRERARRVRALEEAGWLIFEVKWADVGDPARLDALVYDAFLLGLAHMRRVG</sequence>
<dbReference type="EMBL" id="JBHSFI010000010">
    <property type="protein sequence ID" value="MFC4631927.1"/>
    <property type="molecule type" value="Genomic_DNA"/>
</dbReference>
<organism evidence="1 2">
    <name type="scientific">Promicromonospora alba</name>
    <dbReference type="NCBI Taxonomy" id="1616110"/>
    <lineage>
        <taxon>Bacteria</taxon>
        <taxon>Bacillati</taxon>
        <taxon>Actinomycetota</taxon>
        <taxon>Actinomycetes</taxon>
        <taxon>Micrococcales</taxon>
        <taxon>Promicromonosporaceae</taxon>
        <taxon>Promicromonospora</taxon>
    </lineage>
</organism>
<proteinExistence type="predicted"/>
<reference evidence="2" key="1">
    <citation type="journal article" date="2019" name="Int. J. Syst. Evol. Microbiol.">
        <title>The Global Catalogue of Microorganisms (GCM) 10K type strain sequencing project: providing services to taxonomists for standard genome sequencing and annotation.</title>
        <authorList>
            <consortium name="The Broad Institute Genomics Platform"/>
            <consortium name="The Broad Institute Genome Sequencing Center for Infectious Disease"/>
            <person name="Wu L."/>
            <person name="Ma J."/>
        </authorList>
    </citation>
    <scope>NUCLEOTIDE SEQUENCE [LARGE SCALE GENOMIC DNA]</scope>
    <source>
        <strain evidence="2">CCUG 42722</strain>
    </source>
</reference>
<protein>
    <recommendedName>
        <fullName evidence="3">Transcriptional regulator, AbiEi antitoxin, Type IV TA system</fullName>
    </recommendedName>
</protein>
<evidence type="ECO:0000313" key="1">
    <source>
        <dbReference type="EMBL" id="MFC4631927.1"/>
    </source>
</evidence>
<name>A0ABV9HP65_9MICO</name>
<dbReference type="RefSeq" id="WP_377141974.1">
    <property type="nucleotide sequence ID" value="NZ_JBHSFI010000010.1"/>
</dbReference>
<accession>A0ABV9HP65</accession>
<dbReference type="Proteomes" id="UP001596011">
    <property type="component" value="Unassembled WGS sequence"/>
</dbReference>
<comment type="caution">
    <text evidence="1">The sequence shown here is derived from an EMBL/GenBank/DDBJ whole genome shotgun (WGS) entry which is preliminary data.</text>
</comment>
<evidence type="ECO:0000313" key="2">
    <source>
        <dbReference type="Proteomes" id="UP001596011"/>
    </source>
</evidence>
<evidence type="ECO:0008006" key="3">
    <source>
        <dbReference type="Google" id="ProtNLM"/>
    </source>
</evidence>
<gene>
    <name evidence="1" type="ORF">ACFO6V_27050</name>
</gene>
<keyword evidence="2" id="KW-1185">Reference proteome</keyword>